<name>A0A9E7TWV0_9CAUD</name>
<sequence length="112" mass="12000">MIRKLSATVAVGAMAALALTGCTPAFDGDTTSCEVTEKETQTMAALAKRPPRVYTSCGVFVVEDNALVGQWNSADTYNAIEPGKVYDFEAVGWRNGFFSLFPNIIGVEEVAQ</sequence>
<dbReference type="PROSITE" id="PS51257">
    <property type="entry name" value="PROKAR_LIPOPROTEIN"/>
    <property type="match status" value="1"/>
</dbReference>
<evidence type="ECO:0000313" key="1">
    <source>
        <dbReference type="EMBL" id="UVK59050.1"/>
    </source>
</evidence>
<keyword evidence="2" id="KW-1185">Reference proteome</keyword>
<organism evidence="1 2">
    <name type="scientific">Microbacterium phage Cen1621</name>
    <dbReference type="NCBI Taxonomy" id="2965191"/>
    <lineage>
        <taxon>Viruses</taxon>
        <taxon>Duplodnaviria</taxon>
        <taxon>Heunggongvirae</taxon>
        <taxon>Uroviricota</taxon>
        <taxon>Caudoviricetes</taxon>
        <taxon>Casidaviridae</taxon>
        <taxon>Cenunavirus</taxon>
        <taxon>Cenunavirus Cen1621</taxon>
    </lineage>
</organism>
<gene>
    <name evidence="1" type="primary">32</name>
    <name evidence="1" type="ORF">SEA_CEN1621_32</name>
</gene>
<evidence type="ECO:0008006" key="3">
    <source>
        <dbReference type="Google" id="ProtNLM"/>
    </source>
</evidence>
<dbReference type="EMBL" id="ON970568">
    <property type="protein sequence ID" value="UVK59050.1"/>
    <property type="molecule type" value="Genomic_DNA"/>
</dbReference>
<reference evidence="1" key="1">
    <citation type="submission" date="2022-07" db="EMBL/GenBank/DDBJ databases">
        <authorList>
            <person name="Torres-Arroyo K.M."/>
            <person name="Cardona-Perez A.V."/>
            <person name="Cruz-Vazquez C.O."/>
            <person name="Davila-Rivera B.E."/>
            <person name="Flores-Rivera E.M."/>
            <person name="Morales-Rodriguez J."/>
            <person name="Ramirez-Renta G.M."/>
            <person name="Ramos-Rodriguez C.M."/>
            <person name="Rodriguez-Rivera J.M."/>
            <person name="Toledo-Marrero N."/>
            <person name="Velazquez-Nunez L.D."/>
            <person name="Velez-Alicea A.S."/>
            <person name="Vazquez E."/>
            <person name="Balish M.F."/>
            <person name="Garlena R.A."/>
            <person name="Russell D.A."/>
            <person name="Jacobs-Sera D."/>
            <person name="Hatfull G.F."/>
        </authorList>
    </citation>
    <scope>NUCLEOTIDE SEQUENCE</scope>
</reference>
<proteinExistence type="predicted"/>
<evidence type="ECO:0000313" key="2">
    <source>
        <dbReference type="Proteomes" id="UP001058660"/>
    </source>
</evidence>
<accession>A0A9E7TWV0</accession>
<protein>
    <recommendedName>
        <fullName evidence="3">Lipoprotein</fullName>
    </recommendedName>
</protein>
<dbReference type="Proteomes" id="UP001058660">
    <property type="component" value="Segment"/>
</dbReference>